<gene>
    <name evidence="6" type="primary">LOC113520063</name>
</gene>
<feature type="chain" id="PRO_5047435469" evidence="3">
    <location>
        <begin position="21"/>
        <end position="478"/>
    </location>
</feature>
<dbReference type="SUPFAM" id="SSF50494">
    <property type="entry name" value="Trypsin-like serine proteases"/>
    <property type="match status" value="1"/>
</dbReference>
<dbReference type="RefSeq" id="XP_052749485.1">
    <property type="nucleotide sequence ID" value="XM_052893525.1"/>
</dbReference>
<dbReference type="SMART" id="SM00020">
    <property type="entry name" value="Tryp_SPc"/>
    <property type="match status" value="1"/>
</dbReference>
<keyword evidence="2" id="KW-0645">Protease</keyword>
<reference evidence="6" key="1">
    <citation type="submission" date="2025-08" db="UniProtKB">
        <authorList>
            <consortium name="RefSeq"/>
        </authorList>
    </citation>
    <scope>IDENTIFICATION</scope>
    <source>
        <tissue evidence="6">Whole larvae</tissue>
    </source>
</reference>
<dbReference type="InterPro" id="IPR018114">
    <property type="entry name" value="TRYPSIN_HIS"/>
</dbReference>
<evidence type="ECO:0000256" key="2">
    <source>
        <dbReference type="RuleBase" id="RU363034"/>
    </source>
</evidence>
<feature type="domain" description="Peptidase S1" evidence="4">
    <location>
        <begin position="189"/>
        <end position="475"/>
    </location>
</feature>
<dbReference type="CDD" id="cd00190">
    <property type="entry name" value="Tryp_SPc"/>
    <property type="match status" value="1"/>
</dbReference>
<dbReference type="Pfam" id="PF00089">
    <property type="entry name" value="Trypsin"/>
    <property type="match status" value="2"/>
</dbReference>
<evidence type="ECO:0000313" key="6">
    <source>
        <dbReference type="RefSeq" id="XP_052749485.1"/>
    </source>
</evidence>
<evidence type="ECO:0000259" key="4">
    <source>
        <dbReference type="PROSITE" id="PS50240"/>
    </source>
</evidence>
<dbReference type="Gene3D" id="2.40.10.10">
    <property type="entry name" value="Trypsin-like serine proteases"/>
    <property type="match status" value="2"/>
</dbReference>
<evidence type="ECO:0000256" key="3">
    <source>
        <dbReference type="SAM" id="SignalP"/>
    </source>
</evidence>
<dbReference type="Proteomes" id="UP001652740">
    <property type="component" value="Unplaced"/>
</dbReference>
<keyword evidence="1" id="KW-1015">Disulfide bond</keyword>
<organism evidence="5 6">
    <name type="scientific">Galleria mellonella</name>
    <name type="common">Greater wax moth</name>
    <dbReference type="NCBI Taxonomy" id="7137"/>
    <lineage>
        <taxon>Eukaryota</taxon>
        <taxon>Metazoa</taxon>
        <taxon>Ecdysozoa</taxon>
        <taxon>Arthropoda</taxon>
        <taxon>Hexapoda</taxon>
        <taxon>Insecta</taxon>
        <taxon>Pterygota</taxon>
        <taxon>Neoptera</taxon>
        <taxon>Endopterygota</taxon>
        <taxon>Lepidoptera</taxon>
        <taxon>Glossata</taxon>
        <taxon>Ditrysia</taxon>
        <taxon>Pyraloidea</taxon>
        <taxon>Pyralidae</taxon>
        <taxon>Galleriinae</taxon>
        <taxon>Galleria</taxon>
    </lineage>
</organism>
<dbReference type="InterPro" id="IPR009003">
    <property type="entry name" value="Peptidase_S1_PA"/>
</dbReference>
<dbReference type="PROSITE" id="PS50240">
    <property type="entry name" value="TRYPSIN_DOM"/>
    <property type="match status" value="1"/>
</dbReference>
<dbReference type="InterPro" id="IPR001314">
    <property type="entry name" value="Peptidase_S1A"/>
</dbReference>
<evidence type="ECO:0000313" key="5">
    <source>
        <dbReference type="Proteomes" id="UP001652740"/>
    </source>
</evidence>
<dbReference type="InterPro" id="IPR033116">
    <property type="entry name" value="TRYPSIN_SER"/>
</dbReference>
<keyword evidence="2" id="KW-0720">Serine protease</keyword>
<accession>A0ABM3MEC4</accession>
<evidence type="ECO:0000256" key="1">
    <source>
        <dbReference type="ARBA" id="ARBA00023157"/>
    </source>
</evidence>
<protein>
    <submittedName>
        <fullName evidence="6">Limulus clotting factor C-like isoform X1</fullName>
    </submittedName>
</protein>
<keyword evidence="2" id="KW-0378">Hydrolase</keyword>
<dbReference type="PANTHER" id="PTHR24252:SF7">
    <property type="entry name" value="HYALIN"/>
    <property type="match status" value="1"/>
</dbReference>
<name>A0ABM3MEC4_GALME</name>
<sequence>MNMLLLHIVVLSNILKYGQTQIALNAPIVREYPCKASQKFDAVFEVGLPKDQNKYYLNIYEEFPAQSRIGIKFDSEAIITTLFEKPYLGQLSNRIGDTAARIGTFASDYEVFITISNPMSEMSILVRGPDIGTVPYPMSIIINSVEYCENPNPGFVDRFIEGYKGSAIAALSVPSSSCGRRKVQHTELIVNGRPTKPGDWPWHGAIYRLEKSNVKYICGGTLISKSFVITAAHCSTINGGPVLPEIMSVIFGKYNLIGGDIAIQEREIYQNIVHEDYNPKRLDNDIALLKMKTEVKFDDYVQPACLWHLNAYKKVPKGTIKGTVTQRANEHVNHLMLSDYRRPWSPTTPEVVGWGFNHNDTLATTLHQVVLPKILDSVCVKSNIDFFGKILNDRKFCAGYRNGTSACNGDSGGAYQVFVPDTPGDTSVNASGSWHVHGIVSLALSRPNEAICDNTQYSIFTDINSFAGWIYKHFKPDY</sequence>
<dbReference type="PROSITE" id="PS00134">
    <property type="entry name" value="TRYPSIN_HIS"/>
    <property type="match status" value="1"/>
</dbReference>
<dbReference type="PROSITE" id="PS00135">
    <property type="entry name" value="TRYPSIN_SER"/>
    <property type="match status" value="1"/>
</dbReference>
<dbReference type="InterPro" id="IPR043504">
    <property type="entry name" value="Peptidase_S1_PA_chymotrypsin"/>
</dbReference>
<dbReference type="PANTHER" id="PTHR24252">
    <property type="entry name" value="ACROSIN-RELATED"/>
    <property type="match status" value="1"/>
</dbReference>
<dbReference type="PRINTS" id="PR00722">
    <property type="entry name" value="CHYMOTRYPSIN"/>
</dbReference>
<dbReference type="GeneID" id="113520063"/>
<dbReference type="InterPro" id="IPR001254">
    <property type="entry name" value="Trypsin_dom"/>
</dbReference>
<proteinExistence type="predicted"/>
<keyword evidence="5" id="KW-1185">Reference proteome</keyword>
<keyword evidence="3" id="KW-0732">Signal</keyword>
<feature type="signal peptide" evidence="3">
    <location>
        <begin position="1"/>
        <end position="20"/>
    </location>
</feature>